<dbReference type="RefSeq" id="WP_317836347.1">
    <property type="nucleotide sequence ID" value="NZ_CP136920.1"/>
</dbReference>
<accession>A0AAQ3LFQ8</accession>
<dbReference type="AlphaFoldDB" id="A0AAQ3LFQ8"/>
<keyword evidence="2" id="KW-1185">Reference proteome</keyword>
<dbReference type="EMBL" id="CP136920">
    <property type="protein sequence ID" value="WOO43749.1"/>
    <property type="molecule type" value="Genomic_DNA"/>
</dbReference>
<dbReference type="InterPro" id="IPR025059">
    <property type="entry name" value="DUF3997"/>
</dbReference>
<reference evidence="1 2" key="1">
    <citation type="submission" date="2023-10" db="EMBL/GenBank/DDBJ databases">
        <title>Rubellicoccus peritrichatus gen. nov., sp. nov., isolated from an algae of coral reef tank.</title>
        <authorList>
            <person name="Luo J."/>
        </authorList>
    </citation>
    <scope>NUCLEOTIDE SEQUENCE [LARGE SCALE GENOMIC DNA]</scope>
    <source>
        <strain evidence="1 2">CR14</strain>
    </source>
</reference>
<gene>
    <name evidence="1" type="ORF">RZN69_05080</name>
</gene>
<sequence>MFVFALICSCDAPPLIGPGTHDFHAPVSNGYSIWRTSSHQISIAPDSYVSGSTAIIPTKVIECDFDERFVIAKRQGLRQSNPDDTHSTHKEPDPSVFDYWILDTSQAVVYGPFNSNEFREKRKELGVPNSLALKNVYDFKPKDGPSTSN</sequence>
<organism evidence="1 2">
    <name type="scientific">Rubellicoccus peritrichatus</name>
    <dbReference type="NCBI Taxonomy" id="3080537"/>
    <lineage>
        <taxon>Bacteria</taxon>
        <taxon>Pseudomonadati</taxon>
        <taxon>Verrucomicrobiota</taxon>
        <taxon>Opitutia</taxon>
        <taxon>Puniceicoccales</taxon>
        <taxon>Cerasicoccaceae</taxon>
        <taxon>Rubellicoccus</taxon>
    </lineage>
</organism>
<dbReference type="Pfam" id="PF13162">
    <property type="entry name" value="DUF3997"/>
    <property type="match status" value="1"/>
</dbReference>
<proteinExistence type="predicted"/>
<evidence type="ECO:0000313" key="2">
    <source>
        <dbReference type="Proteomes" id="UP001304300"/>
    </source>
</evidence>
<protein>
    <submittedName>
        <fullName evidence="1">DUF3997 domain-containing protein</fullName>
    </submittedName>
</protein>
<name>A0AAQ3LFQ8_9BACT</name>
<dbReference type="KEGG" id="puo:RZN69_05080"/>
<dbReference type="Proteomes" id="UP001304300">
    <property type="component" value="Chromosome"/>
</dbReference>
<evidence type="ECO:0000313" key="1">
    <source>
        <dbReference type="EMBL" id="WOO43749.1"/>
    </source>
</evidence>